<proteinExistence type="inferred from homology"/>
<name>A0ABY5YDA4_9DEIO</name>
<evidence type="ECO:0000256" key="4">
    <source>
        <dbReference type="ARBA" id="ARBA00022538"/>
    </source>
</evidence>
<feature type="transmembrane region" description="Helical" evidence="13">
    <location>
        <begin position="104"/>
        <end position="124"/>
    </location>
</feature>
<dbReference type="InterPro" id="IPR010617">
    <property type="entry name" value="TMEM175-like"/>
</dbReference>
<dbReference type="PANTHER" id="PTHR31462">
    <property type="entry name" value="ENDOSOMAL/LYSOSOMAL POTASSIUM CHANNEL TMEM175"/>
    <property type="match status" value="1"/>
</dbReference>
<evidence type="ECO:0000256" key="13">
    <source>
        <dbReference type="SAM" id="Phobius"/>
    </source>
</evidence>
<dbReference type="RefSeq" id="WP_260559343.1">
    <property type="nucleotide sequence ID" value="NZ_BAABEC010000188.1"/>
</dbReference>
<dbReference type="Pfam" id="PF06736">
    <property type="entry name" value="TMEM175"/>
    <property type="match status" value="1"/>
</dbReference>
<keyword evidence="4" id="KW-0633">Potassium transport</keyword>
<evidence type="ECO:0000313" key="14">
    <source>
        <dbReference type="EMBL" id="UWX63050.1"/>
    </source>
</evidence>
<protein>
    <submittedName>
        <fullName evidence="14">TMEM175 family protein</fullName>
    </submittedName>
</protein>
<keyword evidence="15" id="KW-1185">Reference proteome</keyword>
<dbReference type="EMBL" id="CP104213">
    <property type="protein sequence ID" value="UWX63050.1"/>
    <property type="molecule type" value="Genomic_DNA"/>
</dbReference>
<dbReference type="PANTHER" id="PTHR31462:SF5">
    <property type="entry name" value="ENDOSOMAL_LYSOSOMAL PROTON CHANNEL TMEM175"/>
    <property type="match status" value="1"/>
</dbReference>
<keyword evidence="7" id="KW-0630">Potassium</keyword>
<reference evidence="14" key="1">
    <citation type="submission" date="2022-09" db="EMBL/GenBank/DDBJ databases">
        <title>genome sequence of Deinococcus rubellus.</title>
        <authorList>
            <person name="Srinivasan S."/>
        </authorList>
    </citation>
    <scope>NUCLEOTIDE SEQUENCE</scope>
    <source>
        <strain evidence="14">Ant6</strain>
    </source>
</reference>
<evidence type="ECO:0000256" key="6">
    <source>
        <dbReference type="ARBA" id="ARBA00022826"/>
    </source>
</evidence>
<comment type="subcellular location">
    <subcellularLocation>
        <location evidence="1">Membrane</location>
        <topology evidence="1">Multi-pass membrane protein</topology>
    </subcellularLocation>
</comment>
<gene>
    <name evidence="14" type="ORF">N0D28_09780</name>
</gene>
<accession>A0ABY5YDA4</accession>
<evidence type="ECO:0000256" key="2">
    <source>
        <dbReference type="ARBA" id="ARBA00006920"/>
    </source>
</evidence>
<organism evidence="14 15">
    <name type="scientific">Deinococcus rubellus</name>
    <dbReference type="NCBI Taxonomy" id="1889240"/>
    <lineage>
        <taxon>Bacteria</taxon>
        <taxon>Thermotogati</taxon>
        <taxon>Deinococcota</taxon>
        <taxon>Deinococci</taxon>
        <taxon>Deinococcales</taxon>
        <taxon>Deinococcaceae</taxon>
        <taxon>Deinococcus</taxon>
    </lineage>
</organism>
<evidence type="ECO:0000256" key="12">
    <source>
        <dbReference type="ARBA" id="ARBA00034430"/>
    </source>
</evidence>
<keyword evidence="3" id="KW-0813">Transport</keyword>
<feature type="transmembrane region" description="Helical" evidence="13">
    <location>
        <begin position="130"/>
        <end position="151"/>
    </location>
</feature>
<comment type="similarity">
    <text evidence="2">Belongs to the TMEM175 family.</text>
</comment>
<evidence type="ECO:0000256" key="1">
    <source>
        <dbReference type="ARBA" id="ARBA00004141"/>
    </source>
</evidence>
<evidence type="ECO:0000256" key="9">
    <source>
        <dbReference type="ARBA" id="ARBA00023065"/>
    </source>
</evidence>
<feature type="transmembrane region" description="Helical" evidence="13">
    <location>
        <begin position="61"/>
        <end position="83"/>
    </location>
</feature>
<evidence type="ECO:0000256" key="5">
    <source>
        <dbReference type="ARBA" id="ARBA00022692"/>
    </source>
</evidence>
<keyword evidence="5 13" id="KW-0812">Transmembrane</keyword>
<evidence type="ECO:0000256" key="10">
    <source>
        <dbReference type="ARBA" id="ARBA00023136"/>
    </source>
</evidence>
<keyword evidence="11" id="KW-0407">Ion channel</keyword>
<keyword evidence="8 13" id="KW-1133">Transmembrane helix</keyword>
<dbReference type="Proteomes" id="UP001060261">
    <property type="component" value="Chromosome"/>
</dbReference>
<keyword evidence="6" id="KW-0631">Potassium channel</keyword>
<evidence type="ECO:0000256" key="3">
    <source>
        <dbReference type="ARBA" id="ARBA00022448"/>
    </source>
</evidence>
<comment type="catalytic activity">
    <reaction evidence="12">
        <text>K(+)(in) = K(+)(out)</text>
        <dbReference type="Rhea" id="RHEA:29463"/>
        <dbReference type="ChEBI" id="CHEBI:29103"/>
    </reaction>
</comment>
<keyword evidence="10 13" id="KW-0472">Membrane</keyword>
<evidence type="ECO:0000256" key="11">
    <source>
        <dbReference type="ARBA" id="ARBA00023303"/>
    </source>
</evidence>
<evidence type="ECO:0000256" key="7">
    <source>
        <dbReference type="ARBA" id="ARBA00022958"/>
    </source>
</evidence>
<evidence type="ECO:0000313" key="15">
    <source>
        <dbReference type="Proteomes" id="UP001060261"/>
    </source>
</evidence>
<sequence>MPTEESLPAADAQDIPLSRLHGLSDGVFAIVMTLLVLQLNLPEVARGLGEVAERAAVNQALIDLLGKLAIYVLTFLVTGLSWLSHSRLYTFVRRSDQRLAFLNVLYLMTVSLLPFSAAVLGAHGGVQAGVWPYALNQMLISAAYVLMLSYVRVHALVGTHAPIRMLAIRAWLNLAVFAVMGLLAFVQPSIAWFAPVLLGVVQPLLSRLLPHD</sequence>
<evidence type="ECO:0000256" key="8">
    <source>
        <dbReference type="ARBA" id="ARBA00022989"/>
    </source>
</evidence>
<keyword evidence="9" id="KW-0406">Ion transport</keyword>